<name>A0A382HU81_9ZZZZ</name>
<dbReference type="EMBL" id="UINC01063011">
    <property type="protein sequence ID" value="SVB90173.1"/>
    <property type="molecule type" value="Genomic_DNA"/>
</dbReference>
<protein>
    <submittedName>
        <fullName evidence="2">Uncharacterized protein</fullName>
    </submittedName>
</protein>
<gene>
    <name evidence="2" type="ORF">METZ01_LOCUS243027</name>
</gene>
<organism evidence="2">
    <name type="scientific">marine metagenome</name>
    <dbReference type="NCBI Taxonomy" id="408172"/>
    <lineage>
        <taxon>unclassified sequences</taxon>
        <taxon>metagenomes</taxon>
        <taxon>ecological metagenomes</taxon>
    </lineage>
</organism>
<sequence length="238" mass="28218">MGEKEREREDPHTASISDKERVRLNLAERKKFPTTLAPPYGRHEARKGWSLELNNWEGYEECLAECWPNLRRLEDLDEFRAHMLANKWQFGKTTPEAPHWYTLRKTWRDSQEWWRRGQRTDPREQELFIQCIQFIREHGKQEVFWKQPYIKLVCDGFKYWSNGWPLDVCVVINRAEHPSPVFDEEGNRLKTLPNGEEEGAKPDKAIGYFLPNRDSAGPRYGKHDKPEEVAECGTECWG</sequence>
<evidence type="ECO:0000256" key="1">
    <source>
        <dbReference type="SAM" id="MobiDB-lite"/>
    </source>
</evidence>
<accession>A0A382HU81</accession>
<feature type="region of interest" description="Disordered" evidence="1">
    <location>
        <begin position="188"/>
        <end position="208"/>
    </location>
</feature>
<proteinExistence type="predicted"/>
<reference evidence="2" key="1">
    <citation type="submission" date="2018-05" db="EMBL/GenBank/DDBJ databases">
        <authorList>
            <person name="Lanie J.A."/>
            <person name="Ng W.-L."/>
            <person name="Kazmierczak K.M."/>
            <person name="Andrzejewski T.M."/>
            <person name="Davidsen T.M."/>
            <person name="Wayne K.J."/>
            <person name="Tettelin H."/>
            <person name="Glass J.I."/>
            <person name="Rusch D."/>
            <person name="Podicherti R."/>
            <person name="Tsui H.-C.T."/>
            <person name="Winkler M.E."/>
        </authorList>
    </citation>
    <scope>NUCLEOTIDE SEQUENCE</scope>
</reference>
<evidence type="ECO:0000313" key="2">
    <source>
        <dbReference type="EMBL" id="SVB90173.1"/>
    </source>
</evidence>
<feature type="region of interest" description="Disordered" evidence="1">
    <location>
        <begin position="1"/>
        <end position="20"/>
    </location>
</feature>
<feature type="non-terminal residue" evidence="2">
    <location>
        <position position="238"/>
    </location>
</feature>
<dbReference type="AlphaFoldDB" id="A0A382HU81"/>